<comment type="similarity">
    <text evidence="6">Belongs to the binding-protein-dependent transport system permease family.</text>
</comment>
<organism evidence="8 9">
    <name type="scientific">Paenibacillus shunpengii</name>
    <dbReference type="NCBI Taxonomy" id="2054424"/>
    <lineage>
        <taxon>Bacteria</taxon>
        <taxon>Bacillati</taxon>
        <taxon>Bacillota</taxon>
        <taxon>Bacilli</taxon>
        <taxon>Bacillales</taxon>
        <taxon>Paenibacillaceae</taxon>
        <taxon>Paenibacillus</taxon>
    </lineage>
</organism>
<dbReference type="InterPro" id="IPR035906">
    <property type="entry name" value="MetI-like_sf"/>
</dbReference>
<evidence type="ECO:0000256" key="5">
    <source>
        <dbReference type="ARBA" id="ARBA00023136"/>
    </source>
</evidence>
<protein>
    <submittedName>
        <fullName evidence="8">ABC transporter permease</fullName>
    </submittedName>
</protein>
<dbReference type="EMBL" id="JBHUMJ010000002">
    <property type="protein sequence ID" value="MFD2701127.1"/>
    <property type="molecule type" value="Genomic_DNA"/>
</dbReference>
<dbReference type="SUPFAM" id="SSF161098">
    <property type="entry name" value="MetI-like"/>
    <property type="match status" value="1"/>
</dbReference>
<evidence type="ECO:0000256" key="2">
    <source>
        <dbReference type="ARBA" id="ARBA00022448"/>
    </source>
</evidence>
<proteinExistence type="inferred from homology"/>
<evidence type="ECO:0000313" key="8">
    <source>
        <dbReference type="EMBL" id="MFD2701127.1"/>
    </source>
</evidence>
<keyword evidence="2 6" id="KW-0813">Transport</keyword>
<dbReference type="PROSITE" id="PS50928">
    <property type="entry name" value="ABC_TM1"/>
    <property type="match status" value="1"/>
</dbReference>
<evidence type="ECO:0000256" key="1">
    <source>
        <dbReference type="ARBA" id="ARBA00004141"/>
    </source>
</evidence>
<comment type="subcellular location">
    <subcellularLocation>
        <location evidence="6">Cell membrane</location>
        <topology evidence="6">Multi-pass membrane protein</topology>
    </subcellularLocation>
    <subcellularLocation>
        <location evidence="1">Membrane</location>
        <topology evidence="1">Multi-pass membrane protein</topology>
    </subcellularLocation>
</comment>
<gene>
    <name evidence="8" type="ORF">ACFSVM_11675</name>
</gene>
<dbReference type="Pfam" id="PF00528">
    <property type="entry name" value="BPD_transp_1"/>
    <property type="match status" value="1"/>
</dbReference>
<feature type="transmembrane region" description="Helical" evidence="6">
    <location>
        <begin position="28"/>
        <end position="55"/>
    </location>
</feature>
<keyword evidence="3 6" id="KW-0812">Transmembrane</keyword>
<feature type="transmembrane region" description="Helical" evidence="6">
    <location>
        <begin position="222"/>
        <end position="240"/>
    </location>
</feature>
<dbReference type="PANTHER" id="PTHR43496:SF1">
    <property type="entry name" value="POLYGALACTURONAN_RHAMNOGALACTURONAN TRANSPORT SYSTEM PERMEASE PROTEIN YTEP"/>
    <property type="match status" value="1"/>
</dbReference>
<evidence type="ECO:0000256" key="6">
    <source>
        <dbReference type="RuleBase" id="RU363032"/>
    </source>
</evidence>
<feature type="transmembrane region" description="Helical" evidence="6">
    <location>
        <begin position="282"/>
        <end position="307"/>
    </location>
</feature>
<dbReference type="RefSeq" id="WP_379262988.1">
    <property type="nucleotide sequence ID" value="NZ_JBHUMJ010000002.1"/>
</dbReference>
<name>A0ABW5SMS5_9BACL</name>
<reference evidence="9" key="1">
    <citation type="journal article" date="2019" name="Int. J. Syst. Evol. Microbiol.">
        <title>The Global Catalogue of Microorganisms (GCM) 10K type strain sequencing project: providing services to taxonomists for standard genome sequencing and annotation.</title>
        <authorList>
            <consortium name="The Broad Institute Genomics Platform"/>
            <consortium name="The Broad Institute Genome Sequencing Center for Infectious Disease"/>
            <person name="Wu L."/>
            <person name="Ma J."/>
        </authorList>
    </citation>
    <scope>NUCLEOTIDE SEQUENCE [LARGE SCALE GENOMIC DNA]</scope>
    <source>
        <strain evidence="9">KCTC 33849</strain>
    </source>
</reference>
<feature type="transmembrane region" description="Helical" evidence="6">
    <location>
        <begin position="175"/>
        <end position="201"/>
    </location>
</feature>
<comment type="caution">
    <text evidence="8">The sequence shown here is derived from an EMBL/GenBank/DDBJ whole genome shotgun (WGS) entry which is preliminary data.</text>
</comment>
<keyword evidence="5 6" id="KW-0472">Membrane</keyword>
<evidence type="ECO:0000256" key="4">
    <source>
        <dbReference type="ARBA" id="ARBA00022989"/>
    </source>
</evidence>
<sequence>MGAEPPDTTILQQKRRVKIWLRLKQDKYLYLLGLPGFIALIVFKFFPMYGILISFQDYSPFLGFMKSEWVGLEHFERLFSDPDFPVLLRNTLAINLMGLIFFFPIPIILALMLNEVKREVFKRTIQSIVYLPHFLSWVIIASLTFTFFATGEGLINKMLLQLGFSPMDWLTNPNYFWAMLTGQSIWKEAGWGTILFLAAIAGVDPQLYEAARMDGASRFRQMWHITLPAIRNVIIILLILRMGNMMDVGLEQVFLMQNSLVSEVSDVFDTYVYRVGIQQSEFSYSTAVGLFKSVVGLILILGSNWLAKKFGNEGFF</sequence>
<dbReference type="CDD" id="cd06261">
    <property type="entry name" value="TM_PBP2"/>
    <property type="match status" value="1"/>
</dbReference>
<dbReference type="Gene3D" id="1.10.3720.10">
    <property type="entry name" value="MetI-like"/>
    <property type="match status" value="1"/>
</dbReference>
<feature type="transmembrane region" description="Helical" evidence="6">
    <location>
        <begin position="134"/>
        <end position="155"/>
    </location>
</feature>
<evidence type="ECO:0000256" key="3">
    <source>
        <dbReference type="ARBA" id="ARBA00022692"/>
    </source>
</evidence>
<evidence type="ECO:0000259" key="7">
    <source>
        <dbReference type="PROSITE" id="PS50928"/>
    </source>
</evidence>
<dbReference type="Proteomes" id="UP001597540">
    <property type="component" value="Unassembled WGS sequence"/>
</dbReference>
<evidence type="ECO:0000313" key="9">
    <source>
        <dbReference type="Proteomes" id="UP001597540"/>
    </source>
</evidence>
<feature type="transmembrane region" description="Helical" evidence="6">
    <location>
        <begin position="92"/>
        <end position="113"/>
    </location>
</feature>
<dbReference type="InterPro" id="IPR000515">
    <property type="entry name" value="MetI-like"/>
</dbReference>
<keyword evidence="4 6" id="KW-1133">Transmembrane helix</keyword>
<feature type="domain" description="ABC transmembrane type-1" evidence="7">
    <location>
        <begin position="88"/>
        <end position="303"/>
    </location>
</feature>
<keyword evidence="9" id="KW-1185">Reference proteome</keyword>
<dbReference type="PANTHER" id="PTHR43496">
    <property type="entry name" value="PROTEIN LPLB"/>
    <property type="match status" value="1"/>
</dbReference>
<accession>A0ABW5SMS5</accession>